<dbReference type="Proteomes" id="UP001426770">
    <property type="component" value="Unassembled WGS sequence"/>
</dbReference>
<comment type="caution">
    <text evidence="1">The sequence shown here is derived from an EMBL/GenBank/DDBJ whole genome shotgun (WGS) entry which is preliminary data.</text>
</comment>
<evidence type="ECO:0008006" key="3">
    <source>
        <dbReference type="Google" id="ProtNLM"/>
    </source>
</evidence>
<proteinExistence type="predicted"/>
<dbReference type="Gene3D" id="3.40.960.10">
    <property type="entry name" value="VSR Endonuclease"/>
    <property type="match status" value="1"/>
</dbReference>
<accession>A0ABP9WGV1</accession>
<keyword evidence="2" id="KW-1185">Reference proteome</keyword>
<reference evidence="1 2" key="1">
    <citation type="submission" date="2024-02" db="EMBL/GenBank/DDBJ databases">
        <title>Lysinimicrobium sediminis NBRC 112286.</title>
        <authorList>
            <person name="Ichikawa N."/>
            <person name="Katano-Makiyama Y."/>
            <person name="Hidaka K."/>
        </authorList>
    </citation>
    <scope>NUCLEOTIDE SEQUENCE [LARGE SCALE GENOMIC DNA]</scope>
    <source>
        <strain evidence="1 2">NBRC 112286</strain>
    </source>
</reference>
<sequence>MTTPHHVRAAIAAQEVVAVLPGRFASTPHAWSLVTRAHAATASGAGVLTGAAALFAWNGLRRPPDHALIALPRGHRLATREWLMTFAPVTEVPIAGTWGDVPVTDPARAALHEWVRGRPGHPTGTIIEALRRRVVSTDSIRLLLTDTYRVRDRSGLHRVLDAFDAGAHSYLEFEALTSTFSGREFAHFIRQHSVRARQHTYHLDMYDPATQTAVELDGGEFHAAGEDRERDLERDADLATIGILTVRLSYRRVMETPGWCRRTVRAVLRTRSH</sequence>
<evidence type="ECO:0000313" key="2">
    <source>
        <dbReference type="Proteomes" id="UP001426770"/>
    </source>
</evidence>
<protein>
    <recommendedName>
        <fullName evidence="3">DUF559 domain-containing protein</fullName>
    </recommendedName>
</protein>
<organism evidence="1 2">
    <name type="scientific">Demequina sediminis</name>
    <dbReference type="NCBI Taxonomy" id="1930058"/>
    <lineage>
        <taxon>Bacteria</taxon>
        <taxon>Bacillati</taxon>
        <taxon>Actinomycetota</taxon>
        <taxon>Actinomycetes</taxon>
        <taxon>Micrococcales</taxon>
        <taxon>Demequinaceae</taxon>
        <taxon>Demequina</taxon>
    </lineage>
</organism>
<gene>
    <name evidence="1" type="ORF">Lsed01_01507</name>
</gene>
<dbReference type="EMBL" id="BAABRR010000007">
    <property type="protein sequence ID" value="GAA5519069.1"/>
    <property type="molecule type" value="Genomic_DNA"/>
</dbReference>
<name>A0ABP9WGV1_9MICO</name>
<evidence type="ECO:0000313" key="1">
    <source>
        <dbReference type="EMBL" id="GAA5519069.1"/>
    </source>
</evidence>